<sequence>MYCFYLEKKQRLGFQKIHTKDCELLPEKKARFKLGYFDNYEELIDHAKNEYGDVKLCELCCNTEAES</sequence>
<evidence type="ECO:0000313" key="1">
    <source>
        <dbReference type="EMBL" id="MCP9201280.1"/>
    </source>
</evidence>
<comment type="caution">
    <text evidence="1">The sequence shown here is derived from an EMBL/GenBank/DDBJ whole genome shotgun (WGS) entry which is preliminary data.</text>
</comment>
<dbReference type="Proteomes" id="UP001155280">
    <property type="component" value="Unassembled WGS sequence"/>
</dbReference>
<accession>A0A9X2RDE3</accession>
<keyword evidence="2" id="KW-1185">Reference proteome</keyword>
<dbReference type="EMBL" id="JANCNS010000003">
    <property type="protein sequence ID" value="MCP9201280.1"/>
    <property type="molecule type" value="Genomic_DNA"/>
</dbReference>
<proteinExistence type="predicted"/>
<evidence type="ECO:0000313" key="2">
    <source>
        <dbReference type="Proteomes" id="UP001155280"/>
    </source>
</evidence>
<dbReference type="RefSeq" id="WP_241552147.1">
    <property type="nucleotide sequence ID" value="NZ_JANCNS010000003.1"/>
</dbReference>
<name>A0A9X2RDE3_9FLAO</name>
<gene>
    <name evidence="1" type="ORF">MKO06_15325</name>
</gene>
<protein>
    <submittedName>
        <fullName evidence="1">Uncharacterized protein</fullName>
    </submittedName>
</protein>
<reference evidence="1" key="1">
    <citation type="submission" date="2022-07" db="EMBL/GenBank/DDBJ databases">
        <title>Gramela sediminis sp. nov., isolated from deep-sea sediment of the Indian Ocean.</title>
        <authorList>
            <person name="Shi H."/>
        </authorList>
    </citation>
    <scope>NUCLEOTIDE SEQUENCE</scope>
    <source>
        <strain evidence="1">GC03-9</strain>
    </source>
</reference>
<dbReference type="AlphaFoldDB" id="A0A9X2RDE3"/>
<organism evidence="1 2">
    <name type="scientific">Christiangramia oceanisediminis</name>
    <dbReference type="NCBI Taxonomy" id="2920386"/>
    <lineage>
        <taxon>Bacteria</taxon>
        <taxon>Pseudomonadati</taxon>
        <taxon>Bacteroidota</taxon>
        <taxon>Flavobacteriia</taxon>
        <taxon>Flavobacteriales</taxon>
        <taxon>Flavobacteriaceae</taxon>
        <taxon>Christiangramia</taxon>
    </lineage>
</organism>